<dbReference type="AlphaFoldDB" id="A0A4R4ZTK3"/>
<gene>
    <name evidence="3" type="ORF">E1263_07025</name>
</gene>
<keyword evidence="1" id="KW-0732">Signal</keyword>
<dbReference type="Proteomes" id="UP000295124">
    <property type="component" value="Unassembled WGS sequence"/>
</dbReference>
<name>A0A4R4ZTK3_9ACTN</name>
<dbReference type="InterPro" id="IPR025419">
    <property type="entry name" value="DUF4142"/>
</dbReference>
<dbReference type="RefSeq" id="WP_132166354.1">
    <property type="nucleotide sequence ID" value="NZ_SMKX01000014.1"/>
</dbReference>
<evidence type="ECO:0000313" key="4">
    <source>
        <dbReference type="Proteomes" id="UP000295124"/>
    </source>
</evidence>
<feature type="chain" id="PRO_5020908250" evidence="1">
    <location>
        <begin position="24"/>
        <end position="254"/>
    </location>
</feature>
<evidence type="ECO:0000313" key="3">
    <source>
        <dbReference type="EMBL" id="TDD61454.1"/>
    </source>
</evidence>
<evidence type="ECO:0000259" key="2">
    <source>
        <dbReference type="Pfam" id="PF13628"/>
    </source>
</evidence>
<dbReference type="PROSITE" id="PS51257">
    <property type="entry name" value="PROKAR_LIPOPROTEIN"/>
    <property type="match status" value="1"/>
</dbReference>
<sequence length="254" mass="27185">MRILRLLFVIAVIATVSSCGISATGGWHGEVPGEHQRKDTTMPAQYGALYPADIKMLVAVAQAGLWEAPASADVALRSSNPAVRKVAEQLDREHHVLHEDNMAAADRLQIQLPQAPTPQQQAWQDEIRAATGDKLDRLYVNLARAAHGSVYMAIATVRSTTQNDVIRSMAAIAETYVSRHMALLESTGLATSDALAVHSGTDAQYQSIPAPADLGRGIAVALAIGLATLLLVRLGSRVRPAEVAEEDEAAARWD</sequence>
<dbReference type="OrthoDB" id="3674617at2"/>
<organism evidence="3 4">
    <name type="scientific">Kribbella antibiotica</name>
    <dbReference type="NCBI Taxonomy" id="190195"/>
    <lineage>
        <taxon>Bacteria</taxon>
        <taxon>Bacillati</taxon>
        <taxon>Actinomycetota</taxon>
        <taxon>Actinomycetes</taxon>
        <taxon>Propionibacteriales</taxon>
        <taxon>Kribbellaceae</taxon>
        <taxon>Kribbella</taxon>
    </lineage>
</organism>
<keyword evidence="4" id="KW-1185">Reference proteome</keyword>
<reference evidence="3 4" key="1">
    <citation type="submission" date="2019-03" db="EMBL/GenBank/DDBJ databases">
        <title>Draft genome sequences of novel Actinobacteria.</title>
        <authorList>
            <person name="Sahin N."/>
            <person name="Ay H."/>
            <person name="Saygin H."/>
        </authorList>
    </citation>
    <scope>NUCLEOTIDE SEQUENCE [LARGE SCALE GENOMIC DNA]</scope>
    <source>
        <strain evidence="3 4">JCM 13523</strain>
    </source>
</reference>
<proteinExistence type="predicted"/>
<comment type="caution">
    <text evidence="3">The sequence shown here is derived from an EMBL/GenBank/DDBJ whole genome shotgun (WGS) entry which is preliminary data.</text>
</comment>
<dbReference type="Pfam" id="PF13628">
    <property type="entry name" value="DUF4142"/>
    <property type="match status" value="1"/>
</dbReference>
<dbReference type="EMBL" id="SMKX01000014">
    <property type="protein sequence ID" value="TDD61454.1"/>
    <property type="molecule type" value="Genomic_DNA"/>
</dbReference>
<feature type="domain" description="DUF4142" evidence="2">
    <location>
        <begin position="53"/>
        <end position="182"/>
    </location>
</feature>
<evidence type="ECO:0000256" key="1">
    <source>
        <dbReference type="SAM" id="SignalP"/>
    </source>
</evidence>
<accession>A0A4R4ZTK3</accession>
<feature type="signal peptide" evidence="1">
    <location>
        <begin position="1"/>
        <end position="23"/>
    </location>
</feature>
<protein>
    <submittedName>
        <fullName evidence="3">DUF4142 domain-containing protein</fullName>
    </submittedName>
</protein>